<feature type="region of interest" description="Disordered" evidence="2">
    <location>
        <begin position="47"/>
        <end position="76"/>
    </location>
</feature>
<dbReference type="Proteomes" id="UP000094569">
    <property type="component" value="Unassembled WGS sequence"/>
</dbReference>
<name>A0A1E3B2J8_ASPCR</name>
<protein>
    <submittedName>
        <fullName evidence="3">Uncharacterized protein</fullName>
    </submittedName>
</protein>
<feature type="coiled-coil region" evidence="1">
    <location>
        <begin position="215"/>
        <end position="259"/>
    </location>
</feature>
<dbReference type="OrthoDB" id="3219467at2759"/>
<organism evidence="3 4">
    <name type="scientific">Aspergillus cristatus</name>
    <name type="common">Chinese Fuzhuan brick tea-fermentation fungus</name>
    <name type="synonym">Eurotium cristatum</name>
    <dbReference type="NCBI Taxonomy" id="573508"/>
    <lineage>
        <taxon>Eukaryota</taxon>
        <taxon>Fungi</taxon>
        <taxon>Dikarya</taxon>
        <taxon>Ascomycota</taxon>
        <taxon>Pezizomycotina</taxon>
        <taxon>Eurotiomycetes</taxon>
        <taxon>Eurotiomycetidae</taxon>
        <taxon>Eurotiales</taxon>
        <taxon>Aspergillaceae</taxon>
        <taxon>Aspergillus</taxon>
        <taxon>Aspergillus subgen. Aspergillus</taxon>
    </lineage>
</organism>
<reference evidence="3 4" key="1">
    <citation type="journal article" date="2016" name="BMC Genomics">
        <title>Comparative genomic and transcriptomic analyses of the Fuzhuan brick tea-fermentation fungus Aspergillus cristatus.</title>
        <authorList>
            <person name="Ge Y."/>
            <person name="Wang Y."/>
            <person name="Liu Y."/>
            <person name="Tan Y."/>
            <person name="Ren X."/>
            <person name="Zhang X."/>
            <person name="Hyde K.D."/>
            <person name="Liu Y."/>
            <person name="Liu Z."/>
        </authorList>
    </citation>
    <scope>NUCLEOTIDE SEQUENCE [LARGE SCALE GENOMIC DNA]</scope>
    <source>
        <strain evidence="3 4">GZAAS20.1005</strain>
    </source>
</reference>
<sequence length="354" mass="41719">MKKDLDRMKLKSDAEVLERQEAINKKNDELTMLANELEKYDQAVKDAKAKRNQNSDEIKAKESKRDDAQRQLDTKVREMRNEYERKVEEQRQKQAEWELEKKRLEDEKETSWGNALRKGKEVERSWRWWQDQVNQAYAWKEQAWRIHCDAGFFDKFPTWLKFQEANAGLEQIKARRDAQNEILKLAREIVSSPAFRKIEYGINDAVREINNGYIQEMSRDERAELDRQIRQLNELREKSKELEANLRMAIDALEKSKGRITNQEREVQTRILTLEKEIELKPFEDAYRNKKNDHDTVAAQVQVIQQTLKDIGNGVNAETKAAKQVVEALKKATPRITLIVVKASTGQHRGIRQE</sequence>
<proteinExistence type="predicted"/>
<evidence type="ECO:0000256" key="1">
    <source>
        <dbReference type="SAM" id="Coils"/>
    </source>
</evidence>
<keyword evidence="1" id="KW-0175">Coiled coil</keyword>
<evidence type="ECO:0000313" key="3">
    <source>
        <dbReference type="EMBL" id="ODM15144.1"/>
    </source>
</evidence>
<accession>A0A1E3B2J8</accession>
<gene>
    <name evidence="3" type="ORF">SI65_09383</name>
</gene>
<dbReference type="AlphaFoldDB" id="A0A1E3B2J8"/>
<dbReference type="EMBL" id="JXNT01000018">
    <property type="protein sequence ID" value="ODM15144.1"/>
    <property type="molecule type" value="Genomic_DNA"/>
</dbReference>
<evidence type="ECO:0000256" key="2">
    <source>
        <dbReference type="SAM" id="MobiDB-lite"/>
    </source>
</evidence>
<dbReference type="VEuPathDB" id="FungiDB:SI65_09383"/>
<evidence type="ECO:0000313" key="4">
    <source>
        <dbReference type="Proteomes" id="UP000094569"/>
    </source>
</evidence>
<comment type="caution">
    <text evidence="3">The sequence shown here is derived from an EMBL/GenBank/DDBJ whole genome shotgun (WGS) entry which is preliminary data.</text>
</comment>
<dbReference type="STRING" id="573508.A0A1E3B2J8"/>
<keyword evidence="4" id="KW-1185">Reference proteome</keyword>